<reference evidence="2" key="1">
    <citation type="journal article" date="2013" name="Nature">
        <title>Pan genome of the phytoplankton Emiliania underpins its global distribution.</title>
        <authorList>
            <person name="Read B.A."/>
            <person name="Kegel J."/>
            <person name="Klute M.J."/>
            <person name="Kuo A."/>
            <person name="Lefebvre S.C."/>
            <person name="Maumus F."/>
            <person name="Mayer C."/>
            <person name="Miller J."/>
            <person name="Monier A."/>
            <person name="Salamov A."/>
            <person name="Young J."/>
            <person name="Aguilar M."/>
            <person name="Claverie J.M."/>
            <person name="Frickenhaus S."/>
            <person name="Gonzalez K."/>
            <person name="Herman E.K."/>
            <person name="Lin Y.C."/>
            <person name="Napier J."/>
            <person name="Ogata H."/>
            <person name="Sarno A.F."/>
            <person name="Shmutz J."/>
            <person name="Schroeder D."/>
            <person name="de Vargas C."/>
            <person name="Verret F."/>
            <person name="von Dassow P."/>
            <person name="Valentin K."/>
            <person name="Van de Peer Y."/>
            <person name="Wheeler G."/>
            <person name="Dacks J.B."/>
            <person name="Delwiche C.F."/>
            <person name="Dyhrman S.T."/>
            <person name="Glockner G."/>
            <person name="John U."/>
            <person name="Richards T."/>
            <person name="Worden A.Z."/>
            <person name="Zhang X."/>
            <person name="Grigoriev I.V."/>
            <person name="Allen A.E."/>
            <person name="Bidle K."/>
            <person name="Borodovsky M."/>
            <person name="Bowler C."/>
            <person name="Brownlee C."/>
            <person name="Cock J.M."/>
            <person name="Elias M."/>
            <person name="Gladyshev V.N."/>
            <person name="Groth M."/>
            <person name="Guda C."/>
            <person name="Hadaegh A."/>
            <person name="Iglesias-Rodriguez M.D."/>
            <person name="Jenkins J."/>
            <person name="Jones B.M."/>
            <person name="Lawson T."/>
            <person name="Leese F."/>
            <person name="Lindquist E."/>
            <person name="Lobanov A."/>
            <person name="Lomsadze A."/>
            <person name="Malik S.B."/>
            <person name="Marsh M.E."/>
            <person name="Mackinder L."/>
            <person name="Mock T."/>
            <person name="Mueller-Roeber B."/>
            <person name="Pagarete A."/>
            <person name="Parker M."/>
            <person name="Probert I."/>
            <person name="Quesneville H."/>
            <person name="Raines C."/>
            <person name="Rensing S.A."/>
            <person name="Riano-Pachon D.M."/>
            <person name="Richier S."/>
            <person name="Rokitta S."/>
            <person name="Shiraiwa Y."/>
            <person name="Soanes D.M."/>
            <person name="van der Giezen M."/>
            <person name="Wahlund T.M."/>
            <person name="Williams B."/>
            <person name="Wilson W."/>
            <person name="Wolfe G."/>
            <person name="Wurch L.L."/>
        </authorList>
    </citation>
    <scope>NUCLEOTIDE SEQUENCE</scope>
</reference>
<sequence>MLCLGTAVNAGFVFLRGSAGAGRSQLVLRLVDDAVRRGLIEFYLRWNNIPDQYGYSHEIAHTALDTSVGSLRPKRCAEGRGRCLRVGLLPHAEFPRHGDWRALAPTALGTGSGSIGTTRLGGLSEVGTRARAADPQPPSPV</sequence>
<organism evidence="1 2">
    <name type="scientific">Emiliania huxleyi (strain CCMP1516)</name>
    <dbReference type="NCBI Taxonomy" id="280463"/>
    <lineage>
        <taxon>Eukaryota</taxon>
        <taxon>Haptista</taxon>
        <taxon>Haptophyta</taxon>
        <taxon>Prymnesiophyceae</taxon>
        <taxon>Isochrysidales</taxon>
        <taxon>Noelaerhabdaceae</taxon>
        <taxon>Emiliania</taxon>
    </lineage>
</organism>
<dbReference type="KEGG" id="ehx:EMIHUDRAFT_221394"/>
<dbReference type="HOGENOM" id="CLU_141938_0_0_1"/>
<dbReference type="GeneID" id="17250359"/>
<dbReference type="RefSeq" id="XP_005756681.1">
    <property type="nucleotide sequence ID" value="XM_005756624.1"/>
</dbReference>
<protein>
    <recommendedName>
        <fullName evidence="3">ATP-binding protein</fullName>
    </recommendedName>
</protein>
<dbReference type="PaxDb" id="2903-EOD04252"/>
<evidence type="ECO:0008006" key="3">
    <source>
        <dbReference type="Google" id="ProtNLM"/>
    </source>
</evidence>
<evidence type="ECO:0000313" key="1">
    <source>
        <dbReference type="EnsemblProtists" id="EOD04252"/>
    </source>
</evidence>
<proteinExistence type="predicted"/>
<dbReference type="Proteomes" id="UP000013827">
    <property type="component" value="Unassembled WGS sequence"/>
</dbReference>
<accession>A0A0D3HZ17</accession>
<name>A0A0D3HZ17_EMIH1</name>
<dbReference type="AlphaFoldDB" id="A0A0D3HZ17"/>
<dbReference type="EnsemblProtists" id="EOD04252">
    <property type="protein sequence ID" value="EOD04252"/>
    <property type="gene ID" value="EMIHUDRAFT_221394"/>
</dbReference>
<evidence type="ECO:0000313" key="2">
    <source>
        <dbReference type="Proteomes" id="UP000013827"/>
    </source>
</evidence>
<keyword evidence="2" id="KW-1185">Reference proteome</keyword>
<reference evidence="1" key="2">
    <citation type="submission" date="2024-10" db="UniProtKB">
        <authorList>
            <consortium name="EnsemblProtists"/>
        </authorList>
    </citation>
    <scope>IDENTIFICATION</scope>
</reference>